<reference evidence="2 3" key="1">
    <citation type="journal article" date="2019" name="Int. J. Syst. Evol. Microbiol.">
        <title>The Global Catalogue of Microorganisms (GCM) 10K type strain sequencing project: providing services to taxonomists for standard genome sequencing and annotation.</title>
        <authorList>
            <consortium name="The Broad Institute Genomics Platform"/>
            <consortium name="The Broad Institute Genome Sequencing Center for Infectious Disease"/>
            <person name="Wu L."/>
            <person name="Ma J."/>
        </authorList>
    </citation>
    <scope>NUCLEOTIDE SEQUENCE [LARGE SCALE GENOMIC DNA]</scope>
    <source>
        <strain evidence="2 3">JCM 10425</strain>
    </source>
</reference>
<proteinExistence type="predicted"/>
<gene>
    <name evidence="2" type="ORF">GCM10009539_78960</name>
</gene>
<evidence type="ECO:0000313" key="3">
    <source>
        <dbReference type="Proteomes" id="UP001500967"/>
    </source>
</evidence>
<accession>A0ABN0V7S6</accession>
<organism evidence="2 3">
    <name type="scientific">Cryptosporangium japonicum</name>
    <dbReference type="NCBI Taxonomy" id="80872"/>
    <lineage>
        <taxon>Bacteria</taxon>
        <taxon>Bacillati</taxon>
        <taxon>Actinomycetota</taxon>
        <taxon>Actinomycetes</taxon>
        <taxon>Cryptosporangiales</taxon>
        <taxon>Cryptosporangiaceae</taxon>
        <taxon>Cryptosporangium</taxon>
    </lineage>
</organism>
<dbReference type="CDD" id="cd12797">
    <property type="entry name" value="M23_peptidase"/>
    <property type="match status" value="1"/>
</dbReference>
<dbReference type="InterPro" id="IPR011055">
    <property type="entry name" value="Dup_hybrid_motif"/>
</dbReference>
<dbReference type="Pfam" id="PF01551">
    <property type="entry name" value="Peptidase_M23"/>
    <property type="match status" value="1"/>
</dbReference>
<evidence type="ECO:0000259" key="1">
    <source>
        <dbReference type="Pfam" id="PF01551"/>
    </source>
</evidence>
<dbReference type="InterPro" id="IPR016047">
    <property type="entry name" value="M23ase_b-sheet_dom"/>
</dbReference>
<dbReference type="Proteomes" id="UP001500967">
    <property type="component" value="Unassembled WGS sequence"/>
</dbReference>
<dbReference type="SUPFAM" id="SSF51261">
    <property type="entry name" value="Duplicated hybrid motif"/>
    <property type="match status" value="1"/>
</dbReference>
<name>A0ABN0V7S6_9ACTN</name>
<evidence type="ECO:0000313" key="2">
    <source>
        <dbReference type="EMBL" id="GAA0279316.1"/>
    </source>
</evidence>
<keyword evidence="3" id="KW-1185">Reference proteome</keyword>
<feature type="domain" description="M23ase beta-sheet core" evidence="1">
    <location>
        <begin position="1"/>
        <end position="91"/>
    </location>
</feature>
<dbReference type="EMBL" id="BAAAGX010000042">
    <property type="protein sequence ID" value="GAA0279316.1"/>
    <property type="molecule type" value="Genomic_DNA"/>
</dbReference>
<comment type="caution">
    <text evidence="2">The sequence shown here is derived from an EMBL/GenBank/DDBJ whole genome shotgun (WGS) entry which is preliminary data.</text>
</comment>
<protein>
    <recommendedName>
        <fullName evidence="1">M23ase beta-sheet core domain-containing protein</fullName>
    </recommendedName>
</protein>
<sequence>MDLAANPGALVRAAGPGVVRFAGPVGGRGVVSITHDAGHRTTYEPVRASVHPGDRVAPGAPLGRLDGTHLACPAESCLHWGLILADQYVDPLTLLRPTAVRLYPDP</sequence>
<dbReference type="Gene3D" id="2.70.70.10">
    <property type="entry name" value="Glucose Permease (Domain IIA)"/>
    <property type="match status" value="1"/>
</dbReference>